<dbReference type="Gene3D" id="3.40.50.300">
    <property type="entry name" value="P-loop containing nucleotide triphosphate hydrolases"/>
    <property type="match status" value="2"/>
</dbReference>
<dbReference type="GO" id="GO:0005524">
    <property type="term" value="F:ATP binding"/>
    <property type="evidence" value="ECO:0007669"/>
    <property type="project" value="UniProtKB-UniRule"/>
</dbReference>
<keyword evidence="1 9" id="KW-0547">Nucleotide-binding</keyword>
<dbReference type="GO" id="GO:0000725">
    <property type="term" value="P:recombinational repair"/>
    <property type="evidence" value="ECO:0007669"/>
    <property type="project" value="TreeGrafter"/>
</dbReference>
<dbReference type="SUPFAM" id="SSF52540">
    <property type="entry name" value="P-loop containing nucleoside triphosphate hydrolases"/>
    <property type="match status" value="1"/>
</dbReference>
<feature type="region of interest" description="Disordered" evidence="10">
    <location>
        <begin position="119"/>
        <end position="190"/>
    </location>
</feature>
<evidence type="ECO:0000313" key="12">
    <source>
        <dbReference type="EMBL" id="KII00088.1"/>
    </source>
</evidence>
<keyword evidence="4 9" id="KW-0067">ATP-binding</keyword>
<dbReference type="AlphaFoldDB" id="A0A0C2JTD0"/>
<dbReference type="PANTHER" id="PTHR11070">
    <property type="entry name" value="UVRD / RECB / PCRA DNA HELICASE FAMILY MEMBER"/>
    <property type="match status" value="1"/>
</dbReference>
<gene>
    <name evidence="12" type="ORF">LP52_03970</name>
</gene>
<evidence type="ECO:0000256" key="3">
    <source>
        <dbReference type="ARBA" id="ARBA00022806"/>
    </source>
</evidence>
<comment type="caution">
    <text evidence="12">The sequence shown here is derived from an EMBL/GenBank/DDBJ whole genome shotgun (WGS) entry which is preliminary data.</text>
</comment>
<accession>A0A0C2JTD0</accession>
<dbReference type="GO" id="GO:0005829">
    <property type="term" value="C:cytosol"/>
    <property type="evidence" value="ECO:0007669"/>
    <property type="project" value="TreeGrafter"/>
</dbReference>
<evidence type="ECO:0000256" key="4">
    <source>
        <dbReference type="ARBA" id="ARBA00022840"/>
    </source>
</evidence>
<evidence type="ECO:0000256" key="9">
    <source>
        <dbReference type="PROSITE-ProRule" id="PRU00560"/>
    </source>
</evidence>
<organism evidence="12 13">
    <name type="scientific">Streptomonospora alba</name>
    <dbReference type="NCBI Taxonomy" id="183763"/>
    <lineage>
        <taxon>Bacteria</taxon>
        <taxon>Bacillati</taxon>
        <taxon>Actinomycetota</taxon>
        <taxon>Actinomycetes</taxon>
        <taxon>Streptosporangiales</taxon>
        <taxon>Nocardiopsidaceae</taxon>
        <taxon>Streptomonospora</taxon>
    </lineage>
</organism>
<dbReference type="InterPro" id="IPR014017">
    <property type="entry name" value="DNA_helicase_UvrD-like_C"/>
</dbReference>
<evidence type="ECO:0000256" key="7">
    <source>
        <dbReference type="ARBA" id="ARBA00034808"/>
    </source>
</evidence>
<dbReference type="EC" id="5.6.2.4" evidence="7"/>
<keyword evidence="2 9" id="KW-0378">Hydrolase</keyword>
<evidence type="ECO:0000256" key="2">
    <source>
        <dbReference type="ARBA" id="ARBA00022801"/>
    </source>
</evidence>
<dbReference type="STRING" id="183763.LP52_03970"/>
<dbReference type="GO" id="GO:0043138">
    <property type="term" value="F:3'-5' DNA helicase activity"/>
    <property type="evidence" value="ECO:0007669"/>
    <property type="project" value="UniProtKB-EC"/>
</dbReference>
<dbReference type="Pfam" id="PF00580">
    <property type="entry name" value="UvrD-helicase"/>
    <property type="match status" value="1"/>
</dbReference>
<dbReference type="InterPro" id="IPR027417">
    <property type="entry name" value="P-loop_NTPase"/>
</dbReference>
<dbReference type="PROSITE" id="PS51198">
    <property type="entry name" value="UVRD_HELICASE_ATP_BIND"/>
    <property type="match status" value="1"/>
</dbReference>
<evidence type="ECO:0000256" key="1">
    <source>
        <dbReference type="ARBA" id="ARBA00022741"/>
    </source>
</evidence>
<comment type="catalytic activity">
    <reaction evidence="6">
        <text>Couples ATP hydrolysis with the unwinding of duplex DNA by translocating in the 3'-5' direction.</text>
        <dbReference type="EC" id="5.6.2.4"/>
    </reaction>
</comment>
<dbReference type="RefSeq" id="WP_040270786.1">
    <property type="nucleotide sequence ID" value="NZ_JROO01000006.1"/>
</dbReference>
<feature type="domain" description="UvrD-like helicase ATP-binding" evidence="11">
    <location>
        <begin position="307"/>
        <end position="583"/>
    </location>
</feature>
<proteinExistence type="predicted"/>
<feature type="binding site" evidence="9">
    <location>
        <begin position="328"/>
        <end position="335"/>
    </location>
    <ligand>
        <name>ATP</name>
        <dbReference type="ChEBI" id="CHEBI:30616"/>
    </ligand>
</feature>
<sequence>MPQLAIDATCLPQYDKLDKPTRERLLAATRKFRELSLDALLAHPDLRIRPLPAGQDPRIRTFRISDSWTGVMLAPESGETFLLIHLLPRDSAEDWAVDQRHDVNPVMGTLERRDATALEQASGGPGGDGSAPAGEAPARVGATAVPAASAAPPGGEGTAAPRAAPGEPAVSSRASAPFPPPPSSAVSAPSSGLLFDRVSDRDLERLGVDPEVREFCRSITTADELHGWAPALPQDQYEVLRALAEGHSVQRVRDEVVVPRRPVVGAVAADDYDTAIRHTRERVIVVNDNREIEDVLAGEFNAWRIYLHPMQRDLAYRPRFNGPAKVSGGPGTGKTVVALHRVKHLAEHLPLGGRVLLTSFTNALVESLRRNLEMLLPPEVVEDVDVVTTDKLALDVVKEVHPEVRLRTDTRGVFANYAKQHRLPWPVDFLFSEYRHVVTARGITTLEGYLAPDARAGRTTPLNADQRREVWHAISSVRAAMRTSRRLPAEDLHAEAVRILGERSELPYSNVVVDEAQDLHPAQWRTLRAAVARGPDDMFIAGDNRQRIYDNTVSFKQLGIEIVGRSFPLRVNYRTTEQILDWTDGILRGGPVTELGDSSATEPGGAMRCVLSGPEPELYGAPDEPAELDALAERVRAWLADGIAPADICVTARTNKLRDSVASHLRARSLPAAIFHPREHSITDAAQSVRVTTMHGVKGLEFRAIAVFAATADALPQLDRVTSAALDENQHQADLDAQRSLLYVACTRARERLYVSWHGTPSPFLPL</sequence>
<evidence type="ECO:0000256" key="6">
    <source>
        <dbReference type="ARBA" id="ARBA00034617"/>
    </source>
</evidence>
<dbReference type="PANTHER" id="PTHR11070:SF45">
    <property type="entry name" value="DNA 3'-5' HELICASE"/>
    <property type="match status" value="1"/>
</dbReference>
<feature type="compositionally biased region" description="Low complexity" evidence="10">
    <location>
        <begin position="130"/>
        <end position="176"/>
    </location>
</feature>
<dbReference type="OrthoDB" id="3196525at2"/>
<dbReference type="Proteomes" id="UP000031675">
    <property type="component" value="Unassembled WGS sequence"/>
</dbReference>
<protein>
    <recommendedName>
        <fullName evidence="7">DNA 3'-5' helicase</fullName>
        <ecNumber evidence="7">5.6.2.4</ecNumber>
    </recommendedName>
</protein>
<evidence type="ECO:0000256" key="5">
    <source>
        <dbReference type="ARBA" id="ARBA00023235"/>
    </source>
</evidence>
<evidence type="ECO:0000256" key="10">
    <source>
        <dbReference type="SAM" id="MobiDB-lite"/>
    </source>
</evidence>
<comment type="catalytic activity">
    <reaction evidence="8">
        <text>ATP + H2O = ADP + phosphate + H(+)</text>
        <dbReference type="Rhea" id="RHEA:13065"/>
        <dbReference type="ChEBI" id="CHEBI:15377"/>
        <dbReference type="ChEBI" id="CHEBI:15378"/>
        <dbReference type="ChEBI" id="CHEBI:30616"/>
        <dbReference type="ChEBI" id="CHEBI:43474"/>
        <dbReference type="ChEBI" id="CHEBI:456216"/>
        <dbReference type="EC" id="5.6.2.4"/>
    </reaction>
</comment>
<evidence type="ECO:0000313" key="13">
    <source>
        <dbReference type="Proteomes" id="UP000031675"/>
    </source>
</evidence>
<dbReference type="GO" id="GO:0016887">
    <property type="term" value="F:ATP hydrolysis activity"/>
    <property type="evidence" value="ECO:0007669"/>
    <property type="project" value="RHEA"/>
</dbReference>
<evidence type="ECO:0000259" key="11">
    <source>
        <dbReference type="PROSITE" id="PS51198"/>
    </source>
</evidence>
<evidence type="ECO:0000256" key="8">
    <source>
        <dbReference type="ARBA" id="ARBA00048988"/>
    </source>
</evidence>
<name>A0A0C2JTD0_9ACTN</name>
<keyword evidence="5" id="KW-0413">Isomerase</keyword>
<dbReference type="Pfam" id="PF13361">
    <property type="entry name" value="UvrD_C"/>
    <property type="match status" value="1"/>
</dbReference>
<keyword evidence="3 9" id="KW-0347">Helicase</keyword>
<dbReference type="InterPro" id="IPR000212">
    <property type="entry name" value="DNA_helicase_UvrD/REP"/>
</dbReference>
<dbReference type="GO" id="GO:0003677">
    <property type="term" value="F:DNA binding"/>
    <property type="evidence" value="ECO:0007669"/>
    <property type="project" value="InterPro"/>
</dbReference>
<dbReference type="InterPro" id="IPR014016">
    <property type="entry name" value="UvrD-like_ATP-bd"/>
</dbReference>
<keyword evidence="13" id="KW-1185">Reference proteome</keyword>
<dbReference type="EMBL" id="JROO01000006">
    <property type="protein sequence ID" value="KII00088.1"/>
    <property type="molecule type" value="Genomic_DNA"/>
</dbReference>
<reference evidence="13" key="1">
    <citation type="journal article" date="2015" name="Chem. Biol.">
        <title>Structure, bioactivity, and resistance mechanism of streptomonomicin, an unusual lasso Peptide from an understudied halophilic actinomycete.</title>
        <authorList>
            <person name="Metelev M."/>
            <person name="Tietz J.I."/>
            <person name="Melby J.O."/>
            <person name="Blair P.M."/>
            <person name="Zhu L."/>
            <person name="Livnat I."/>
            <person name="Severinov K."/>
            <person name="Mitchell D.A."/>
        </authorList>
    </citation>
    <scope>NUCLEOTIDE SEQUENCE [LARGE SCALE GENOMIC DNA]</scope>
    <source>
        <strain evidence="13">YIM 90003</strain>
    </source>
</reference>